<dbReference type="EMBL" id="AP003411">
    <property type="protein sequence ID" value="BAD82285.1"/>
    <property type="molecule type" value="Genomic_DNA"/>
</dbReference>
<dbReference type="AlphaFoldDB" id="Q5QML6"/>
<accession>Q5QML6</accession>
<gene>
    <name evidence="2" type="ORF">B1148D12.15</name>
    <name evidence="1" type="ORF">P0454H12.4</name>
</gene>
<name>Q5QML6_ORYSJ</name>
<proteinExistence type="predicted"/>
<organism evidence="1 3">
    <name type="scientific">Oryza sativa subsp. japonica</name>
    <name type="common">Rice</name>
    <dbReference type="NCBI Taxonomy" id="39947"/>
    <lineage>
        <taxon>Eukaryota</taxon>
        <taxon>Viridiplantae</taxon>
        <taxon>Streptophyta</taxon>
        <taxon>Embryophyta</taxon>
        <taxon>Tracheophyta</taxon>
        <taxon>Spermatophyta</taxon>
        <taxon>Magnoliopsida</taxon>
        <taxon>Liliopsida</taxon>
        <taxon>Poales</taxon>
        <taxon>Poaceae</taxon>
        <taxon>BOP clade</taxon>
        <taxon>Oryzoideae</taxon>
        <taxon>Oryzeae</taxon>
        <taxon>Oryzinae</taxon>
        <taxon>Oryza</taxon>
        <taxon>Oryza sativa</taxon>
    </lineage>
</organism>
<dbReference type="Proteomes" id="UP000000763">
    <property type="component" value="Chromosome 1"/>
</dbReference>
<reference evidence="3" key="2">
    <citation type="journal article" date="2005" name="Nature">
        <title>The map-based sequence of the rice genome.</title>
        <authorList>
            <consortium name="International rice genome sequencing project (IRGSP)"/>
            <person name="Matsumoto T."/>
            <person name="Wu J."/>
            <person name="Kanamori H."/>
            <person name="Katayose Y."/>
            <person name="Fujisawa M."/>
            <person name="Namiki N."/>
            <person name="Mizuno H."/>
            <person name="Yamamoto K."/>
            <person name="Antonio B.A."/>
            <person name="Baba T."/>
            <person name="Sakata K."/>
            <person name="Nagamura Y."/>
            <person name="Aoki H."/>
            <person name="Arikawa K."/>
            <person name="Arita K."/>
            <person name="Bito T."/>
            <person name="Chiden Y."/>
            <person name="Fujitsuka N."/>
            <person name="Fukunaka R."/>
            <person name="Hamada M."/>
            <person name="Harada C."/>
            <person name="Hayashi A."/>
            <person name="Hijishita S."/>
            <person name="Honda M."/>
            <person name="Hosokawa S."/>
            <person name="Ichikawa Y."/>
            <person name="Idonuma A."/>
            <person name="Iijima M."/>
            <person name="Ikeda M."/>
            <person name="Ikeno M."/>
            <person name="Ito K."/>
            <person name="Ito S."/>
            <person name="Ito T."/>
            <person name="Ito Y."/>
            <person name="Ito Y."/>
            <person name="Iwabuchi A."/>
            <person name="Kamiya K."/>
            <person name="Karasawa W."/>
            <person name="Kurita K."/>
            <person name="Katagiri S."/>
            <person name="Kikuta A."/>
            <person name="Kobayashi H."/>
            <person name="Kobayashi N."/>
            <person name="Machita K."/>
            <person name="Maehara T."/>
            <person name="Masukawa M."/>
            <person name="Mizubayashi T."/>
            <person name="Mukai Y."/>
            <person name="Nagasaki H."/>
            <person name="Nagata Y."/>
            <person name="Naito S."/>
            <person name="Nakashima M."/>
            <person name="Nakama Y."/>
            <person name="Nakamichi Y."/>
            <person name="Nakamura M."/>
            <person name="Meguro A."/>
            <person name="Negishi M."/>
            <person name="Ohta I."/>
            <person name="Ohta T."/>
            <person name="Okamoto M."/>
            <person name="Ono N."/>
            <person name="Saji S."/>
            <person name="Sakaguchi M."/>
            <person name="Sakai K."/>
            <person name="Shibata M."/>
            <person name="Shimokawa T."/>
            <person name="Song J."/>
            <person name="Takazaki Y."/>
            <person name="Terasawa K."/>
            <person name="Tsugane M."/>
            <person name="Tsuji K."/>
            <person name="Ueda S."/>
            <person name="Waki K."/>
            <person name="Yamagata H."/>
            <person name="Yamamoto M."/>
            <person name="Yamamoto S."/>
            <person name="Yamane H."/>
            <person name="Yoshiki S."/>
            <person name="Yoshihara R."/>
            <person name="Yukawa K."/>
            <person name="Zhong H."/>
            <person name="Yano M."/>
            <person name="Yuan Q."/>
            <person name="Ouyang S."/>
            <person name="Liu J."/>
            <person name="Jones K.M."/>
            <person name="Gansberger K."/>
            <person name="Moffat K."/>
            <person name="Hill J."/>
            <person name="Bera J."/>
            <person name="Fadrosh D."/>
            <person name="Jin S."/>
            <person name="Johri S."/>
            <person name="Kim M."/>
            <person name="Overton L."/>
            <person name="Reardon M."/>
            <person name="Tsitrin T."/>
            <person name="Vuong H."/>
            <person name="Weaver B."/>
            <person name="Ciecko A."/>
            <person name="Tallon L."/>
            <person name="Jackson J."/>
            <person name="Pai G."/>
            <person name="Aken S.V."/>
            <person name="Utterback T."/>
            <person name="Reidmuller S."/>
            <person name="Feldblyum T."/>
            <person name="Hsiao J."/>
            <person name="Zismann V."/>
            <person name="Iobst S."/>
            <person name="de Vazeille A.R."/>
            <person name="Buell C.R."/>
            <person name="Ying K."/>
            <person name="Li Y."/>
            <person name="Lu T."/>
            <person name="Huang Y."/>
            <person name="Zhao Q."/>
            <person name="Feng Q."/>
            <person name="Zhang L."/>
            <person name="Zhu J."/>
            <person name="Weng Q."/>
            <person name="Mu J."/>
            <person name="Lu Y."/>
            <person name="Fan D."/>
            <person name="Liu Y."/>
            <person name="Guan J."/>
            <person name="Zhang Y."/>
            <person name="Yu S."/>
            <person name="Liu X."/>
            <person name="Zhang Y."/>
            <person name="Hong G."/>
            <person name="Han B."/>
            <person name="Choisne N."/>
            <person name="Demange N."/>
            <person name="Orjeda G."/>
            <person name="Samain S."/>
            <person name="Cattolico L."/>
            <person name="Pelletier E."/>
            <person name="Couloux A."/>
            <person name="Segurens B."/>
            <person name="Wincker P."/>
            <person name="D'Hont A."/>
            <person name="Scarpelli C."/>
            <person name="Weissenbach J."/>
            <person name="Salanoubat M."/>
            <person name="Quetier F."/>
            <person name="Yu Y."/>
            <person name="Kim H.R."/>
            <person name="Rambo T."/>
            <person name="Currie J."/>
            <person name="Collura K."/>
            <person name="Luo M."/>
            <person name="Yang T."/>
            <person name="Ammiraju J.S.S."/>
            <person name="Engler F."/>
            <person name="Soderlund C."/>
            <person name="Wing R.A."/>
            <person name="Palmer L.E."/>
            <person name="de la Bastide M."/>
            <person name="Spiegel L."/>
            <person name="Nascimento L."/>
            <person name="Zutavern T."/>
            <person name="O'Shaughnessy A."/>
            <person name="Dike S."/>
            <person name="Dedhia N."/>
            <person name="Preston R."/>
            <person name="Balija V."/>
            <person name="McCombie W.R."/>
            <person name="Chow T."/>
            <person name="Chen H."/>
            <person name="Chung M."/>
            <person name="Chen C."/>
            <person name="Shaw J."/>
            <person name="Wu H."/>
            <person name="Hsiao K."/>
            <person name="Chao Y."/>
            <person name="Chu M."/>
            <person name="Cheng C."/>
            <person name="Hour A."/>
            <person name="Lee P."/>
            <person name="Lin S."/>
            <person name="Lin Y."/>
            <person name="Liou J."/>
            <person name="Liu S."/>
            <person name="Hsing Y."/>
            <person name="Raghuvanshi S."/>
            <person name="Mohanty A."/>
            <person name="Bharti A.K."/>
            <person name="Gaur A."/>
            <person name="Gupta V."/>
            <person name="Kumar D."/>
            <person name="Ravi V."/>
            <person name="Vij S."/>
            <person name="Kapur A."/>
            <person name="Khurana P."/>
            <person name="Khurana P."/>
            <person name="Khurana J.P."/>
            <person name="Tyagi A.K."/>
            <person name="Gaikwad K."/>
            <person name="Singh A."/>
            <person name="Dalal V."/>
            <person name="Srivastava S."/>
            <person name="Dixit A."/>
            <person name="Pal A.K."/>
            <person name="Ghazi I.A."/>
            <person name="Yadav M."/>
            <person name="Pandit A."/>
            <person name="Bhargava A."/>
            <person name="Sureshbabu K."/>
            <person name="Batra K."/>
            <person name="Sharma T.R."/>
            <person name="Mohapatra T."/>
            <person name="Singh N.K."/>
            <person name="Messing J."/>
            <person name="Nelson A.B."/>
            <person name="Fuks G."/>
            <person name="Kavchok S."/>
            <person name="Keizer G."/>
            <person name="Linton E."/>
            <person name="Llaca V."/>
            <person name="Song R."/>
            <person name="Tanyolac B."/>
            <person name="Young S."/>
            <person name="Ho-Il K."/>
            <person name="Hahn J.H."/>
            <person name="Sangsakoo G."/>
            <person name="Vanavichit A."/>
            <person name="de Mattos Luiz.A.T."/>
            <person name="Zimmer P.D."/>
            <person name="Malone G."/>
            <person name="Dellagostin O."/>
            <person name="de Oliveira A.C."/>
            <person name="Bevan M."/>
            <person name="Bancroft I."/>
            <person name="Minx P."/>
            <person name="Cordum H."/>
            <person name="Wilson R."/>
            <person name="Cheng Z."/>
            <person name="Jin W."/>
            <person name="Jiang J."/>
            <person name="Leong S.A."/>
            <person name="Iwama H."/>
            <person name="Gojobori T."/>
            <person name="Itoh T."/>
            <person name="Niimura Y."/>
            <person name="Fujii Y."/>
            <person name="Habara T."/>
            <person name="Sakai H."/>
            <person name="Sato Y."/>
            <person name="Wilson G."/>
            <person name="Kumar K."/>
            <person name="McCouch S."/>
            <person name="Juretic N."/>
            <person name="Hoen D."/>
            <person name="Wright S."/>
            <person name="Bruskiewich R."/>
            <person name="Bureau T."/>
            <person name="Miyao A."/>
            <person name="Hirochika H."/>
            <person name="Nishikawa T."/>
            <person name="Kadowaki K."/>
            <person name="Sugiura M."/>
            <person name="Burr B."/>
            <person name="Sasaki T."/>
        </authorList>
    </citation>
    <scope>NUCLEOTIDE SEQUENCE [LARGE SCALE GENOMIC DNA]</scope>
    <source>
        <strain evidence="3">cv. Nipponbare</strain>
    </source>
</reference>
<protein>
    <submittedName>
        <fullName evidence="1">Uncharacterized protein</fullName>
    </submittedName>
</protein>
<reference evidence="1" key="1">
    <citation type="journal article" date="2002" name="Nature">
        <title>The genome sequence and structure of rice chromosome 1.</title>
        <authorList>
            <person name="Sasaki T."/>
            <person name="Matsumoto T."/>
            <person name="Yamamoto K."/>
            <person name="Sakata K."/>
            <person name="Baba T."/>
            <person name="Katayose Y."/>
            <person name="Wu J."/>
            <person name="Niimura Y."/>
            <person name="Cheng Z."/>
            <person name="Nagamura Y."/>
            <person name="Antonio B.A."/>
            <person name="Kanamori H."/>
            <person name="Hosokawa S."/>
            <person name="Masukawa M."/>
            <person name="Arikawa K."/>
            <person name="Chiden Y."/>
            <person name="Hayashi M."/>
            <person name="Okamoto M."/>
            <person name="Ando T."/>
            <person name="Aoki H."/>
            <person name="Arita K."/>
            <person name="Hamada M."/>
            <person name="Harada C."/>
            <person name="Hijishita S."/>
            <person name="Honda M."/>
            <person name="Ichikawa Y."/>
            <person name="Idonuma A."/>
            <person name="Iijima M."/>
            <person name="Ikeda M."/>
            <person name="Ikeno M."/>
            <person name="Itoh S."/>
            <person name="Itoh T."/>
            <person name="Itoh Y."/>
            <person name="Itoh Y."/>
            <person name="Iwabuchi A."/>
            <person name="Kamiya K."/>
            <person name="Karasawa W."/>
            <person name="Katagiri S."/>
            <person name="Kikuta A."/>
            <person name="Kobayashi N."/>
            <person name="Kono I."/>
            <person name="Machita K."/>
            <person name="Maehara T."/>
            <person name="Mizuno H."/>
            <person name="Mizubayashi T."/>
            <person name="Mukai Y."/>
            <person name="Nagasaki H."/>
            <person name="Nakashima M."/>
            <person name="Nakama Y."/>
            <person name="Nakamichi Y."/>
            <person name="Nakamura M."/>
            <person name="Namiki N."/>
            <person name="Negishi M."/>
            <person name="Ohta I."/>
            <person name="Ono N."/>
            <person name="Saji S."/>
            <person name="Sakai K."/>
            <person name="Shibata M."/>
            <person name="Shimokawa T."/>
            <person name="Shomura A."/>
            <person name="Song J."/>
            <person name="Takazaki Y."/>
            <person name="Terasawa K."/>
            <person name="Tsuji K."/>
            <person name="Waki K."/>
            <person name="Yamagata H."/>
            <person name="Yamane H."/>
            <person name="Yoshiki S."/>
            <person name="Yoshihara R."/>
            <person name="Yukawa K."/>
            <person name="Zhong H."/>
            <person name="Iwama H."/>
            <person name="Endo T."/>
            <person name="Ito H."/>
            <person name="Hahn J.H."/>
            <person name="Kim H.I."/>
            <person name="Eun M.Y."/>
            <person name="Yano M."/>
            <person name="Jiang J."/>
            <person name="Gojobori T."/>
        </authorList>
    </citation>
    <scope>NUCLEOTIDE SEQUENCE</scope>
</reference>
<evidence type="ECO:0000313" key="1">
    <source>
        <dbReference type="EMBL" id="BAD73334.1"/>
    </source>
</evidence>
<reference evidence="3" key="3">
    <citation type="journal article" date="2008" name="Nucleic Acids Res.">
        <title>The rice annotation project database (RAP-DB): 2008 update.</title>
        <authorList>
            <consortium name="The rice annotation project (RAP)"/>
        </authorList>
    </citation>
    <scope>GENOME REANNOTATION</scope>
    <source>
        <strain evidence="3">cv. Nipponbare</strain>
    </source>
</reference>
<evidence type="ECO:0000313" key="2">
    <source>
        <dbReference type="EMBL" id="BAD82285.1"/>
    </source>
</evidence>
<sequence length="59" mass="6808">MPGMIRRPLLLSGTSLSWNQDGKIQESRIPDRCACFCLDLSDSDLRVIALDYVWLFEFD</sequence>
<dbReference type="EMBL" id="AP003255">
    <property type="protein sequence ID" value="BAD73334.1"/>
    <property type="molecule type" value="Genomic_DNA"/>
</dbReference>
<evidence type="ECO:0000313" key="3">
    <source>
        <dbReference type="Proteomes" id="UP000000763"/>
    </source>
</evidence>